<sequence>MRRTAQFCNDFKRRILRGRKLRTLLSFIGTFEVVFSDEGNIFIPVRVKGLSTEDRRDRITSLTISSNLTPVCLYGRIHSKISGPPMDMLFPSILLLEQDEQVFLSSRRETISFHYKF</sequence>
<gene>
    <name evidence="1" type="ORF">LSAA_6228</name>
</gene>
<protein>
    <submittedName>
        <fullName evidence="1">(salmon louse) hypothetical protein</fullName>
    </submittedName>
</protein>
<proteinExistence type="predicted"/>
<organism evidence="1 2">
    <name type="scientific">Lepeophtheirus salmonis</name>
    <name type="common">Salmon louse</name>
    <name type="synonym">Caligus salmonis</name>
    <dbReference type="NCBI Taxonomy" id="72036"/>
    <lineage>
        <taxon>Eukaryota</taxon>
        <taxon>Metazoa</taxon>
        <taxon>Ecdysozoa</taxon>
        <taxon>Arthropoda</taxon>
        <taxon>Crustacea</taxon>
        <taxon>Multicrustacea</taxon>
        <taxon>Hexanauplia</taxon>
        <taxon>Copepoda</taxon>
        <taxon>Siphonostomatoida</taxon>
        <taxon>Caligidae</taxon>
        <taxon>Lepeophtheirus</taxon>
    </lineage>
</organism>
<dbReference type="EMBL" id="HG994581">
    <property type="protein sequence ID" value="CAF2878137.1"/>
    <property type="molecule type" value="Genomic_DNA"/>
</dbReference>
<keyword evidence="2" id="KW-1185">Reference proteome</keyword>
<evidence type="ECO:0000313" key="1">
    <source>
        <dbReference type="EMBL" id="CAF2878137.1"/>
    </source>
</evidence>
<reference evidence="1" key="1">
    <citation type="submission" date="2021-02" db="EMBL/GenBank/DDBJ databases">
        <authorList>
            <person name="Bekaert M."/>
        </authorList>
    </citation>
    <scope>NUCLEOTIDE SEQUENCE</scope>
    <source>
        <strain evidence="1">IoA-00</strain>
    </source>
</reference>
<name>A0A7R8CTY4_LEPSM</name>
<dbReference type="Proteomes" id="UP000675881">
    <property type="component" value="Chromosome 2"/>
</dbReference>
<accession>A0A7R8CTY4</accession>
<dbReference type="AlphaFoldDB" id="A0A7R8CTY4"/>
<evidence type="ECO:0000313" key="2">
    <source>
        <dbReference type="Proteomes" id="UP000675881"/>
    </source>
</evidence>